<dbReference type="GeneID" id="63144176"/>
<dbReference type="Proteomes" id="UP000033354">
    <property type="component" value="Unassembled WGS sequence"/>
</dbReference>
<dbReference type="RefSeq" id="WP_032642195.1">
    <property type="nucleotide sequence ID" value="NZ_CP043318.1"/>
</dbReference>
<accession>A0AAW3HGA1</accession>
<name>A0AAW3HGA1_9ENTR</name>
<reference evidence="1 2" key="1">
    <citation type="submission" date="2015-02" db="EMBL/GenBank/DDBJ databases">
        <authorList>
            <person name="Adams M."/>
            <person name="Sutton G."/>
            <person name="Nelson K."/>
            <person name="Bonomo R."/>
            <person name="McCorrison J."/>
            <person name="Sanka R."/>
            <person name="Brinkac L."/>
            <person name="Nierman W."/>
        </authorList>
    </citation>
    <scope>NUCLEOTIDE SEQUENCE [LARGE SCALE GENOMIC DNA]</scope>
    <source>
        <strain evidence="1 2">CIDEIMsCOL9</strain>
    </source>
</reference>
<sequence length="161" mass="16834">MNQQYTNELTPEVKAELKRSPFTGEEKAAMDDEARAIIAEGRELERKHPVIAIWRIATSGSITRRGGIVAPVDSEGKLLLDNGRYASIATVGDIVTYQDGSTATISTSAGEASMLKGAGVALVGSVLSNGDEIISTPQGHAYLVTREGIATGADFLAVTGA</sequence>
<proteinExistence type="predicted"/>
<evidence type="ECO:0000313" key="1">
    <source>
        <dbReference type="EMBL" id="KJX35556.1"/>
    </source>
</evidence>
<gene>
    <name evidence="1" type="ORF">SG71_13430</name>
</gene>
<protein>
    <recommendedName>
        <fullName evidence="3">PAAR domain-containing protein</fullName>
    </recommendedName>
</protein>
<evidence type="ECO:0008006" key="3">
    <source>
        <dbReference type="Google" id="ProtNLM"/>
    </source>
</evidence>
<dbReference type="EMBL" id="JZKT01000020">
    <property type="protein sequence ID" value="KJX35556.1"/>
    <property type="molecule type" value="Genomic_DNA"/>
</dbReference>
<comment type="caution">
    <text evidence="1">The sequence shown here is derived from an EMBL/GenBank/DDBJ whole genome shotgun (WGS) entry which is preliminary data.</text>
</comment>
<dbReference type="AlphaFoldDB" id="A0AAW3HGA1"/>
<evidence type="ECO:0000313" key="2">
    <source>
        <dbReference type="Proteomes" id="UP000033354"/>
    </source>
</evidence>
<organism evidence="1 2">
    <name type="scientific">Enterobacter chengduensis</name>
    <dbReference type="NCBI Taxonomy" id="2494701"/>
    <lineage>
        <taxon>Bacteria</taxon>
        <taxon>Pseudomonadati</taxon>
        <taxon>Pseudomonadota</taxon>
        <taxon>Gammaproteobacteria</taxon>
        <taxon>Enterobacterales</taxon>
        <taxon>Enterobacteriaceae</taxon>
        <taxon>Enterobacter</taxon>
        <taxon>Enterobacter cloacae complex</taxon>
    </lineage>
</organism>
<keyword evidence="2" id="KW-1185">Reference proteome</keyword>